<feature type="compositionally biased region" description="Low complexity" evidence="1">
    <location>
        <begin position="245"/>
        <end position="264"/>
    </location>
</feature>
<dbReference type="Pfam" id="PF01471">
    <property type="entry name" value="PG_binding_1"/>
    <property type="match status" value="1"/>
</dbReference>
<dbReference type="InterPro" id="IPR002477">
    <property type="entry name" value="Peptidoglycan-bd-like"/>
</dbReference>
<keyword evidence="2" id="KW-0732">Signal</keyword>
<feature type="signal peptide" evidence="2">
    <location>
        <begin position="1"/>
        <end position="20"/>
    </location>
</feature>
<evidence type="ECO:0000259" key="3">
    <source>
        <dbReference type="Pfam" id="PF01471"/>
    </source>
</evidence>
<evidence type="ECO:0000256" key="1">
    <source>
        <dbReference type="SAM" id="MobiDB-lite"/>
    </source>
</evidence>
<dbReference type="InterPro" id="IPR011330">
    <property type="entry name" value="Glyco_hydro/deAcase_b/a-brl"/>
</dbReference>
<feature type="domain" description="Peptidoglycan binding-like" evidence="3">
    <location>
        <begin position="100"/>
        <end position="156"/>
    </location>
</feature>
<name>A0ABN5H2E9_9FIRM</name>
<sequence>MAGIISSTMLSAALSLSLLAPNTIPQSWIQGHDPVAVATVQAQLDVLGYNAGPLTGQVTPNFYHSVANFVTQFGIGPKASFTTQVADIVHTLPALPSYVSGASVLAVQSWLQEWKLYQGALNGRMSPALSQSVKKFQTIAGLSATGVLNGPTLSALAHLATVRVAAHKRWTYAAQPGDKMRLLAWAAGVPLKTFERANAEHGTLLWVGQPVVFYPKVSAHTNPIQKPDKRASSPRVKIPAHRDLSSVQSQPAAQSSSGSSTPSTGVLSNLQPIAAFVLYDPQKAVIQALLSAQKRYPHALIDVAITGEWALTHTRLMKALAKSGNEIIMDGYSGVSLNTLPDWGIRQEVTWSVKALSQTTGQTPVFISQSVPFQSSVLGEIGAQNVIALSPSVVVTQSHWATVMVHALLDHPEGVVGSVYGPQSSQGWDRVFQRLATDHFVFLTLGQVWANGG</sequence>
<dbReference type="Gene3D" id="1.10.101.10">
    <property type="entry name" value="PGBD-like superfamily/PGBD"/>
    <property type="match status" value="1"/>
</dbReference>
<evidence type="ECO:0000313" key="5">
    <source>
        <dbReference type="EMBL" id="AUW93678.1"/>
    </source>
</evidence>
<evidence type="ECO:0000313" key="6">
    <source>
        <dbReference type="Proteomes" id="UP000325292"/>
    </source>
</evidence>
<evidence type="ECO:0008006" key="7">
    <source>
        <dbReference type="Google" id="ProtNLM"/>
    </source>
</evidence>
<accession>A0ABN5H2E9</accession>
<reference evidence="5 6" key="1">
    <citation type="journal article" date="2019" name="Sci. Rep.">
        <title>Sulfobacillus thermotolerans: new insights into resistance and metabolic capacities of acidophilic chemolithotrophs.</title>
        <authorList>
            <person name="Panyushkina A.E."/>
            <person name="Babenko V.V."/>
            <person name="Nikitina A.S."/>
            <person name="Selezneva O.V."/>
            <person name="Tsaplina I.A."/>
            <person name="Letarova M.A."/>
            <person name="Kostryukova E.S."/>
            <person name="Letarov A.V."/>
        </authorList>
    </citation>
    <scope>NUCLEOTIDE SEQUENCE [LARGE SCALE GENOMIC DNA]</scope>
    <source>
        <strain evidence="5 6">Kr1</strain>
    </source>
</reference>
<dbReference type="EMBL" id="CP019454">
    <property type="protein sequence ID" value="AUW93678.1"/>
    <property type="molecule type" value="Genomic_DNA"/>
</dbReference>
<organism evidence="5 6">
    <name type="scientific">Sulfobacillus thermotolerans</name>
    <dbReference type="NCBI Taxonomy" id="338644"/>
    <lineage>
        <taxon>Bacteria</taxon>
        <taxon>Bacillati</taxon>
        <taxon>Bacillota</taxon>
        <taxon>Clostridia</taxon>
        <taxon>Eubacteriales</taxon>
        <taxon>Clostridiales Family XVII. Incertae Sedis</taxon>
        <taxon>Sulfobacillus</taxon>
    </lineage>
</organism>
<evidence type="ECO:0000259" key="4">
    <source>
        <dbReference type="Pfam" id="PF01522"/>
    </source>
</evidence>
<gene>
    <name evidence="5" type="ORF">BXT84_06770</name>
</gene>
<feature type="domain" description="NodB homology" evidence="4">
    <location>
        <begin position="304"/>
        <end position="367"/>
    </location>
</feature>
<proteinExistence type="predicted"/>
<evidence type="ECO:0000256" key="2">
    <source>
        <dbReference type="SAM" id="SignalP"/>
    </source>
</evidence>
<dbReference type="SUPFAM" id="SSF47090">
    <property type="entry name" value="PGBD-like"/>
    <property type="match status" value="1"/>
</dbReference>
<dbReference type="SUPFAM" id="SSF88713">
    <property type="entry name" value="Glycoside hydrolase/deacetylase"/>
    <property type="match status" value="1"/>
</dbReference>
<dbReference type="Gene3D" id="3.20.20.370">
    <property type="entry name" value="Glycoside hydrolase/deacetylase"/>
    <property type="match status" value="1"/>
</dbReference>
<dbReference type="InterPro" id="IPR002509">
    <property type="entry name" value="NODB_dom"/>
</dbReference>
<dbReference type="Proteomes" id="UP000325292">
    <property type="component" value="Chromosome"/>
</dbReference>
<dbReference type="Pfam" id="PF01522">
    <property type="entry name" value="Polysacc_deac_1"/>
    <property type="match status" value="1"/>
</dbReference>
<feature type="region of interest" description="Disordered" evidence="1">
    <location>
        <begin position="222"/>
        <end position="264"/>
    </location>
</feature>
<protein>
    <recommendedName>
        <fullName evidence="7">Peptidoglycan binding-like domain-containing protein</fullName>
    </recommendedName>
</protein>
<dbReference type="InterPro" id="IPR036365">
    <property type="entry name" value="PGBD-like_sf"/>
</dbReference>
<dbReference type="InterPro" id="IPR036366">
    <property type="entry name" value="PGBDSf"/>
</dbReference>
<feature type="chain" id="PRO_5046379857" description="Peptidoglycan binding-like domain-containing protein" evidence="2">
    <location>
        <begin position="21"/>
        <end position="453"/>
    </location>
</feature>
<keyword evidence="6" id="KW-1185">Reference proteome</keyword>